<dbReference type="InParanoid" id="A0A1Z5RFL5"/>
<dbReference type="EMBL" id="CM000765">
    <property type="protein sequence ID" value="OQU82542.1"/>
    <property type="molecule type" value="Genomic_DNA"/>
</dbReference>
<dbReference type="OrthoDB" id="10464733at2759"/>
<feature type="region of interest" description="Disordered" evidence="1">
    <location>
        <begin position="105"/>
        <end position="142"/>
    </location>
</feature>
<reference evidence="2 3" key="1">
    <citation type="journal article" date="2009" name="Nature">
        <title>The Sorghum bicolor genome and the diversification of grasses.</title>
        <authorList>
            <person name="Paterson A.H."/>
            <person name="Bowers J.E."/>
            <person name="Bruggmann R."/>
            <person name="Dubchak I."/>
            <person name="Grimwood J."/>
            <person name="Gundlach H."/>
            <person name="Haberer G."/>
            <person name="Hellsten U."/>
            <person name="Mitros T."/>
            <person name="Poliakov A."/>
            <person name="Schmutz J."/>
            <person name="Spannagl M."/>
            <person name="Tang H."/>
            <person name="Wang X."/>
            <person name="Wicker T."/>
            <person name="Bharti A.K."/>
            <person name="Chapman J."/>
            <person name="Feltus F.A."/>
            <person name="Gowik U."/>
            <person name="Grigoriev I.V."/>
            <person name="Lyons E."/>
            <person name="Maher C.A."/>
            <person name="Martis M."/>
            <person name="Narechania A."/>
            <person name="Otillar R.P."/>
            <person name="Penning B.W."/>
            <person name="Salamov A.A."/>
            <person name="Wang Y."/>
            <person name="Zhang L."/>
            <person name="Carpita N.C."/>
            <person name="Freeling M."/>
            <person name="Gingle A.R."/>
            <person name="Hash C.T."/>
            <person name="Keller B."/>
            <person name="Klein P."/>
            <person name="Kresovich S."/>
            <person name="McCann M.C."/>
            <person name="Ming R."/>
            <person name="Peterson D.G."/>
            <person name="Mehboob-ur-Rahman"/>
            <person name="Ware D."/>
            <person name="Westhoff P."/>
            <person name="Mayer K.F."/>
            <person name="Messing J."/>
            <person name="Rokhsar D.S."/>
        </authorList>
    </citation>
    <scope>NUCLEOTIDE SEQUENCE [LARGE SCALE GENOMIC DNA]</scope>
    <source>
        <strain evidence="3">cv. BTx623</strain>
    </source>
</reference>
<dbReference type="OMA" id="ERCAEMR"/>
<dbReference type="Proteomes" id="UP000000768">
    <property type="component" value="Chromosome 6"/>
</dbReference>
<name>A0A1Z5RFL5_SORBI</name>
<feature type="compositionally biased region" description="Basic and acidic residues" evidence="1">
    <location>
        <begin position="113"/>
        <end position="123"/>
    </location>
</feature>
<organism evidence="2 3">
    <name type="scientific">Sorghum bicolor</name>
    <name type="common">Sorghum</name>
    <name type="synonym">Sorghum vulgare</name>
    <dbReference type="NCBI Taxonomy" id="4558"/>
    <lineage>
        <taxon>Eukaryota</taxon>
        <taxon>Viridiplantae</taxon>
        <taxon>Streptophyta</taxon>
        <taxon>Embryophyta</taxon>
        <taxon>Tracheophyta</taxon>
        <taxon>Spermatophyta</taxon>
        <taxon>Magnoliopsida</taxon>
        <taxon>Liliopsida</taxon>
        <taxon>Poales</taxon>
        <taxon>Poaceae</taxon>
        <taxon>PACMAD clade</taxon>
        <taxon>Panicoideae</taxon>
        <taxon>Andropogonodae</taxon>
        <taxon>Andropogoneae</taxon>
        <taxon>Sorghinae</taxon>
        <taxon>Sorghum</taxon>
    </lineage>
</organism>
<evidence type="ECO:0000256" key="1">
    <source>
        <dbReference type="SAM" id="MobiDB-lite"/>
    </source>
</evidence>
<sequence length="320" mass="33474">MAAVEKEDIEQVRAAQILINLRYRKLQRWPEWVLMQPSDEASSSSGTTLVAAKVMPPSGEACSSVRTVAAAVPPQRQLPEWVSMHSSEAYFSLAGTIAAGVPERWPKAKRSRPRGETSNELPKHGHAAVAAKGSGAPRSTEQERCAEMRAASAQRRTVVAALSYVAVVGSGSDPSTSVAPAKEPMKTPSPYVAVVGSGSDPSTSVAPAKEPMKTPSPNSPLDLDCGARGSGMPSSANDAAPSPARPQAKRKGTGTLGSIDGDGEGCSSPAKRGPVAQEEKPMPISVEPNMQSEIRASNDKGAPLPFPFDLNLLPMDEDAT</sequence>
<keyword evidence="3" id="KW-1185">Reference proteome</keyword>
<evidence type="ECO:0000313" key="3">
    <source>
        <dbReference type="Proteomes" id="UP000000768"/>
    </source>
</evidence>
<dbReference type="AlphaFoldDB" id="A0A1Z5RFL5"/>
<feature type="region of interest" description="Disordered" evidence="1">
    <location>
        <begin position="169"/>
        <end position="320"/>
    </location>
</feature>
<proteinExistence type="predicted"/>
<dbReference type="Gramene" id="OQU82542">
    <property type="protein sequence ID" value="OQU82542"/>
    <property type="gene ID" value="SORBI_3006G259501"/>
</dbReference>
<evidence type="ECO:0000313" key="2">
    <source>
        <dbReference type="EMBL" id="OQU82542.1"/>
    </source>
</evidence>
<protein>
    <submittedName>
        <fullName evidence="2">Uncharacterized protein</fullName>
    </submittedName>
</protein>
<feature type="compositionally biased region" description="Low complexity" evidence="1">
    <location>
        <begin position="233"/>
        <end position="246"/>
    </location>
</feature>
<reference evidence="3" key="2">
    <citation type="journal article" date="2018" name="Plant J.">
        <title>The Sorghum bicolor reference genome: improved assembly, gene annotations, a transcriptome atlas, and signatures of genome organization.</title>
        <authorList>
            <person name="McCormick R.F."/>
            <person name="Truong S.K."/>
            <person name="Sreedasyam A."/>
            <person name="Jenkins J."/>
            <person name="Shu S."/>
            <person name="Sims D."/>
            <person name="Kennedy M."/>
            <person name="Amirebrahimi M."/>
            <person name="Weers B.D."/>
            <person name="McKinley B."/>
            <person name="Mattison A."/>
            <person name="Morishige D.T."/>
            <person name="Grimwood J."/>
            <person name="Schmutz J."/>
            <person name="Mullet J.E."/>
        </authorList>
    </citation>
    <scope>NUCLEOTIDE SEQUENCE [LARGE SCALE GENOMIC DNA]</scope>
    <source>
        <strain evidence="3">cv. BTx623</strain>
    </source>
</reference>
<gene>
    <name evidence="2" type="ORF">SORBI_3006G259501</name>
</gene>
<accession>A0A1Z5RFL5</accession>